<gene>
    <name evidence="2" type="ORF">MEDL_67893</name>
</gene>
<dbReference type="Gene3D" id="3.10.10.10">
    <property type="entry name" value="HIV Type 1 Reverse Transcriptase, subunit A, domain 1"/>
    <property type="match status" value="1"/>
</dbReference>
<dbReference type="OrthoDB" id="6067925at2759"/>
<dbReference type="EMBL" id="CAJPWZ010003308">
    <property type="protein sequence ID" value="CAG2256649.1"/>
    <property type="molecule type" value="Genomic_DNA"/>
</dbReference>
<dbReference type="InterPro" id="IPR052055">
    <property type="entry name" value="Hepadnavirus_pol/RT"/>
</dbReference>
<dbReference type="SUPFAM" id="SSF56672">
    <property type="entry name" value="DNA/RNA polymerases"/>
    <property type="match status" value="1"/>
</dbReference>
<dbReference type="Pfam" id="PF00078">
    <property type="entry name" value="RVT_1"/>
    <property type="match status" value="1"/>
</dbReference>
<evidence type="ECO:0000313" key="2">
    <source>
        <dbReference type="EMBL" id="CAG2256649.1"/>
    </source>
</evidence>
<comment type="caution">
    <text evidence="2">The sequence shown here is derived from an EMBL/GenBank/DDBJ whole genome shotgun (WGS) entry which is preliminary data.</text>
</comment>
<protein>
    <recommendedName>
        <fullName evidence="1">Reverse transcriptase domain-containing protein</fullName>
    </recommendedName>
</protein>
<organism evidence="2 3">
    <name type="scientific">Mytilus edulis</name>
    <name type="common">Blue mussel</name>
    <dbReference type="NCBI Taxonomy" id="6550"/>
    <lineage>
        <taxon>Eukaryota</taxon>
        <taxon>Metazoa</taxon>
        <taxon>Spiralia</taxon>
        <taxon>Lophotrochozoa</taxon>
        <taxon>Mollusca</taxon>
        <taxon>Bivalvia</taxon>
        <taxon>Autobranchia</taxon>
        <taxon>Pteriomorphia</taxon>
        <taxon>Mytilida</taxon>
        <taxon>Mytiloidea</taxon>
        <taxon>Mytilidae</taxon>
        <taxon>Mytilinae</taxon>
        <taxon>Mytilus</taxon>
    </lineage>
</organism>
<feature type="domain" description="Reverse transcriptase" evidence="1">
    <location>
        <begin position="81"/>
        <end position="198"/>
    </location>
</feature>
<dbReference type="PANTHER" id="PTHR33050:SF7">
    <property type="entry name" value="RIBONUCLEASE H"/>
    <property type="match status" value="1"/>
</dbReference>
<dbReference type="Proteomes" id="UP000683360">
    <property type="component" value="Unassembled WGS sequence"/>
</dbReference>
<dbReference type="Gene3D" id="3.30.70.270">
    <property type="match status" value="1"/>
</dbReference>
<dbReference type="InterPro" id="IPR043502">
    <property type="entry name" value="DNA/RNA_pol_sf"/>
</dbReference>
<accession>A0A8S3VR38</accession>
<name>A0A8S3VR38_MYTED</name>
<dbReference type="InterPro" id="IPR000477">
    <property type="entry name" value="RT_dom"/>
</dbReference>
<dbReference type="InterPro" id="IPR043128">
    <property type="entry name" value="Rev_trsase/Diguanyl_cyclase"/>
</dbReference>
<dbReference type="PANTHER" id="PTHR33050">
    <property type="entry name" value="REVERSE TRANSCRIPTASE DOMAIN-CONTAINING PROTEIN"/>
    <property type="match status" value="1"/>
</dbReference>
<proteinExistence type="predicted"/>
<reference evidence="2" key="1">
    <citation type="submission" date="2021-03" db="EMBL/GenBank/DDBJ databases">
        <authorList>
            <person name="Bekaert M."/>
        </authorList>
    </citation>
    <scope>NUCLEOTIDE SEQUENCE</scope>
</reference>
<sequence length="206" mass="23323">MDFLDLRKLESAHLSMDSNNVTSEIHRESSLRKSFISSDDIARKSSLLNTSHAFFTIKCIDQDIYVGEPVNLTYPSVDDFVNLIKLKGRNCGIFKRDLKRAYRQIPIDPGDINFVGFHWKNHIFVDRVLSMGLRSSAHICQRVTSSVVYMMKQSGYLLLNYLDDFAGAEKSEDANVVFDLLGRLLDSCGLEESVEKTSSPNTVMTL</sequence>
<evidence type="ECO:0000313" key="3">
    <source>
        <dbReference type="Proteomes" id="UP000683360"/>
    </source>
</evidence>
<dbReference type="AlphaFoldDB" id="A0A8S3VR38"/>
<evidence type="ECO:0000259" key="1">
    <source>
        <dbReference type="Pfam" id="PF00078"/>
    </source>
</evidence>
<keyword evidence="3" id="KW-1185">Reference proteome</keyword>